<feature type="transmembrane region" description="Helical" evidence="6">
    <location>
        <begin position="229"/>
        <end position="250"/>
    </location>
</feature>
<organism evidence="8 9">
    <name type="scientific">Lentilactobacillus curieae</name>
    <dbReference type="NCBI Taxonomy" id="1138822"/>
    <lineage>
        <taxon>Bacteria</taxon>
        <taxon>Bacillati</taxon>
        <taxon>Bacillota</taxon>
        <taxon>Bacilli</taxon>
        <taxon>Lactobacillales</taxon>
        <taxon>Lactobacillaceae</taxon>
        <taxon>Lentilactobacillus</taxon>
    </lineage>
</organism>
<dbReference type="GO" id="GO:0030420">
    <property type="term" value="P:establishment of competence for transformation"/>
    <property type="evidence" value="ECO:0007669"/>
    <property type="project" value="InterPro"/>
</dbReference>
<feature type="transmembrane region" description="Helical" evidence="6">
    <location>
        <begin position="426"/>
        <end position="444"/>
    </location>
</feature>
<dbReference type="SMART" id="SM00849">
    <property type="entry name" value="Lactamase_B"/>
    <property type="match status" value="1"/>
</dbReference>
<evidence type="ECO:0000256" key="3">
    <source>
        <dbReference type="ARBA" id="ARBA00022692"/>
    </source>
</evidence>
<keyword evidence="2" id="KW-1003">Cell membrane</keyword>
<dbReference type="InterPro" id="IPR052159">
    <property type="entry name" value="Competence_DNA_uptake"/>
</dbReference>
<dbReference type="InterPro" id="IPR001279">
    <property type="entry name" value="Metallo-B-lactamas"/>
</dbReference>
<evidence type="ECO:0000313" key="9">
    <source>
        <dbReference type="Proteomes" id="UP000030361"/>
    </source>
</evidence>
<sequence>MRVWKLNFNVLWIVALIVGTLFTWRCLTFKQQVEMQTVNSEIHETIRIFPDEIKLNGGQINLVANSHFDNKKRVYFSRLSSESQKLMIQRNNGPLFLTVVGKLEKFKPATNVNEFDTGLYYRHQGISSLVNVTNLTVVPAPAKIQINELPHALRTGLLCRTANYPPNIKRYCQALVIGVRDSDFYQEMTGSSKLGLLHVFSVSGMHVAFFLGLVERLLAGVKFPKRTSALLKIICLVVYFQFAGGSPGLFRAVIMAVLRQFAVLLGRDLSSLDSWSITLILQLFWLPEATYLLSVQLSYSLSLGIIATAKWKLFSKTVMLNMISLPILLENFYQWHILSILASLVFLPIFSVIIFPLVLAASVFGDLPIVISIAERIVSVFTASLNFCGELPGMIVFGKPGVWITIVLLVVTFWVTLSVHNSRRKLLLVGLSCMYLCTFIWIHFPMNGEVTMIDVGQGDSFLIRRPFNRRVTLIDTGGKVHFGERPWQRQSETYRAERIGINYLKSIGINTVDEILLSHQDADHCGDLPAYMKQLRVKRVVVPIGMNQNPSFIKRLKKAGTATELVPVSDKQNCLVGGLRILHPFVAGKGENHDSMVVFGNIGHQRWLFTGDLDQAGEIEVLQRYPNLKVDVLKAGHHGSKTSSAPDFIRTIKPRIALISAGRNNRYHHPNDETMQTLRCNRVKVINSQISGMVRYVYRNNRGRFVPTVNLKGS</sequence>
<dbReference type="KEGG" id="lcu:PL11_000540"/>
<protein>
    <submittedName>
        <fullName evidence="8">DNA internalization-related competence protein ComEC/Rec2</fullName>
    </submittedName>
</protein>
<evidence type="ECO:0000256" key="6">
    <source>
        <dbReference type="SAM" id="Phobius"/>
    </source>
</evidence>
<dbReference type="eggNOG" id="COG2333">
    <property type="taxonomic scope" value="Bacteria"/>
</dbReference>
<feature type="transmembrane region" description="Helical" evidence="6">
    <location>
        <begin position="401"/>
        <end position="419"/>
    </location>
</feature>
<accession>A0A1S6QL07</accession>
<evidence type="ECO:0000256" key="1">
    <source>
        <dbReference type="ARBA" id="ARBA00004651"/>
    </source>
</evidence>
<dbReference type="InterPro" id="IPR004797">
    <property type="entry name" value="Competence_ComEC/Rec2"/>
</dbReference>
<dbReference type="PANTHER" id="PTHR30619:SF1">
    <property type="entry name" value="RECOMBINATION PROTEIN 2"/>
    <property type="match status" value="1"/>
</dbReference>
<dbReference type="Pfam" id="PF00753">
    <property type="entry name" value="Lactamase_B"/>
    <property type="match status" value="1"/>
</dbReference>
<evidence type="ECO:0000259" key="7">
    <source>
        <dbReference type="SMART" id="SM00849"/>
    </source>
</evidence>
<keyword evidence="4 6" id="KW-1133">Transmembrane helix</keyword>
<dbReference type="NCBIfam" id="TIGR00361">
    <property type="entry name" value="ComEC_Rec2"/>
    <property type="match status" value="1"/>
</dbReference>
<dbReference type="NCBIfam" id="TIGR00360">
    <property type="entry name" value="ComEC_N-term"/>
    <property type="match status" value="1"/>
</dbReference>
<dbReference type="Gene3D" id="3.60.15.10">
    <property type="entry name" value="Ribonuclease Z/Hydroxyacylglutathione hydrolase-like"/>
    <property type="match status" value="1"/>
</dbReference>
<feature type="transmembrane region" description="Helical" evidence="6">
    <location>
        <begin position="332"/>
        <end position="358"/>
    </location>
</feature>
<gene>
    <name evidence="8" type="ORF">PL11_000540</name>
</gene>
<keyword evidence="5 6" id="KW-0472">Membrane</keyword>
<proteinExistence type="predicted"/>
<dbReference type="InterPro" id="IPR035681">
    <property type="entry name" value="ComA-like_MBL"/>
</dbReference>
<evidence type="ECO:0000313" key="8">
    <source>
        <dbReference type="EMBL" id="AQW22281.1"/>
    </source>
</evidence>
<reference evidence="8 9" key="1">
    <citation type="journal article" date="2015" name="Genome Announc.">
        <title>Genome Sequence of Lactobacillus curieae CCTCC M 2011381T, a Novel Producer of Gamma-aminobutyric Acid.</title>
        <authorList>
            <person name="Wang Y."/>
            <person name="Wang Y."/>
            <person name="Lang C."/>
            <person name="Wei D."/>
            <person name="Xu P."/>
            <person name="Xie J."/>
        </authorList>
    </citation>
    <scope>NUCLEOTIDE SEQUENCE [LARGE SCALE GENOMIC DNA]</scope>
    <source>
        <strain evidence="8 9">CCTCC M 2011381</strain>
    </source>
</reference>
<feature type="transmembrane region" description="Helical" evidence="6">
    <location>
        <begin position="6"/>
        <end position="27"/>
    </location>
</feature>
<dbReference type="CDD" id="cd07731">
    <property type="entry name" value="ComA-like_MBL-fold"/>
    <property type="match status" value="1"/>
</dbReference>
<dbReference type="GO" id="GO:0005886">
    <property type="term" value="C:plasma membrane"/>
    <property type="evidence" value="ECO:0007669"/>
    <property type="project" value="UniProtKB-SubCell"/>
</dbReference>
<feature type="transmembrane region" description="Helical" evidence="6">
    <location>
        <begin position="194"/>
        <end position="214"/>
    </location>
</feature>
<dbReference type="SUPFAM" id="SSF56281">
    <property type="entry name" value="Metallo-hydrolase/oxidoreductase"/>
    <property type="match status" value="1"/>
</dbReference>
<feature type="domain" description="Metallo-beta-lactamase" evidence="7">
    <location>
        <begin position="457"/>
        <end position="663"/>
    </location>
</feature>
<dbReference type="eggNOG" id="COG0658">
    <property type="taxonomic scope" value="Bacteria"/>
</dbReference>
<evidence type="ECO:0000256" key="2">
    <source>
        <dbReference type="ARBA" id="ARBA00022475"/>
    </source>
</evidence>
<name>A0A1S6QL07_9LACO</name>
<comment type="subcellular location">
    <subcellularLocation>
        <location evidence="1">Cell membrane</location>
        <topology evidence="1">Multi-pass membrane protein</topology>
    </subcellularLocation>
</comment>
<dbReference type="Proteomes" id="UP000030361">
    <property type="component" value="Chromosome"/>
</dbReference>
<dbReference type="Pfam" id="PF03772">
    <property type="entry name" value="Competence"/>
    <property type="match status" value="1"/>
</dbReference>
<dbReference type="InterPro" id="IPR004477">
    <property type="entry name" value="ComEC_N"/>
</dbReference>
<evidence type="ECO:0000256" key="5">
    <source>
        <dbReference type="ARBA" id="ARBA00023136"/>
    </source>
</evidence>
<dbReference type="AlphaFoldDB" id="A0A1S6QL07"/>
<dbReference type="EMBL" id="CP018906">
    <property type="protein sequence ID" value="AQW22281.1"/>
    <property type="molecule type" value="Genomic_DNA"/>
</dbReference>
<evidence type="ECO:0000256" key="4">
    <source>
        <dbReference type="ARBA" id="ARBA00022989"/>
    </source>
</evidence>
<keyword evidence="3 6" id="KW-0812">Transmembrane</keyword>
<keyword evidence="9" id="KW-1185">Reference proteome</keyword>
<dbReference type="InterPro" id="IPR036866">
    <property type="entry name" value="RibonucZ/Hydroxyglut_hydro"/>
</dbReference>
<dbReference type="PANTHER" id="PTHR30619">
    <property type="entry name" value="DNA INTERNALIZATION/COMPETENCE PROTEIN COMEC/REC2"/>
    <property type="match status" value="1"/>
</dbReference>